<feature type="domain" description="KHDC4/BBP-like KH-domain type I" evidence="2">
    <location>
        <begin position="7"/>
        <end position="88"/>
    </location>
</feature>
<keyword evidence="4" id="KW-1185">Reference proteome</keyword>
<evidence type="ECO:0000256" key="1">
    <source>
        <dbReference type="ARBA" id="ARBA00022884"/>
    </source>
</evidence>
<sequence length="126" mass="14637">MDQQGTPFNFVDGILGLKGNSLKHVEATTGCRVYIRGKRSIKDHDKRGRPSYEHLNEPLHILIEADLPPCVVDLRMRQAQEVIHELLKPMVSFLLIINSLFLFHYFKSNLFFYSFETLSFYFGCIN</sequence>
<reference evidence="3 4" key="1">
    <citation type="journal article" date="2017" name="Nat. Commun.">
        <title>Genome assembly with in vitro proximity ligation data and whole-genome triplication in lettuce.</title>
        <authorList>
            <person name="Reyes-Chin-Wo S."/>
            <person name="Wang Z."/>
            <person name="Yang X."/>
            <person name="Kozik A."/>
            <person name="Arikit S."/>
            <person name="Song C."/>
            <person name="Xia L."/>
            <person name="Froenicke L."/>
            <person name="Lavelle D.O."/>
            <person name="Truco M.J."/>
            <person name="Xia R."/>
            <person name="Zhu S."/>
            <person name="Xu C."/>
            <person name="Xu H."/>
            <person name="Xu X."/>
            <person name="Cox K."/>
            <person name="Korf I."/>
            <person name="Meyers B.C."/>
            <person name="Michelmore R.W."/>
        </authorList>
    </citation>
    <scope>NUCLEOTIDE SEQUENCE [LARGE SCALE GENOMIC DNA]</scope>
    <source>
        <strain evidence="4">cv. Salinas</strain>
        <tissue evidence="3">Seedlings</tissue>
    </source>
</reference>
<dbReference type="InterPro" id="IPR055256">
    <property type="entry name" value="KH_1_KHDC4/BBP-like"/>
</dbReference>
<dbReference type="SUPFAM" id="SSF54791">
    <property type="entry name" value="Eukaryotic type KH-domain (KH-domain type I)"/>
    <property type="match status" value="1"/>
</dbReference>
<dbReference type="InterPro" id="IPR036612">
    <property type="entry name" value="KH_dom_type_1_sf"/>
</dbReference>
<dbReference type="Pfam" id="PF22675">
    <property type="entry name" value="KH-I_KHDC4-BBP"/>
    <property type="match status" value="1"/>
</dbReference>
<keyword evidence="1" id="KW-0694">RNA-binding</keyword>
<dbReference type="AlphaFoldDB" id="A0A9R1WI04"/>
<dbReference type="Proteomes" id="UP000235145">
    <property type="component" value="Unassembled WGS sequence"/>
</dbReference>
<dbReference type="EMBL" id="NBSK02000002">
    <property type="protein sequence ID" value="KAJ0224159.1"/>
    <property type="molecule type" value="Genomic_DNA"/>
</dbReference>
<evidence type="ECO:0000313" key="4">
    <source>
        <dbReference type="Proteomes" id="UP000235145"/>
    </source>
</evidence>
<name>A0A9R1WI04_LACSA</name>
<organism evidence="3 4">
    <name type="scientific">Lactuca sativa</name>
    <name type="common">Garden lettuce</name>
    <dbReference type="NCBI Taxonomy" id="4236"/>
    <lineage>
        <taxon>Eukaryota</taxon>
        <taxon>Viridiplantae</taxon>
        <taxon>Streptophyta</taxon>
        <taxon>Embryophyta</taxon>
        <taxon>Tracheophyta</taxon>
        <taxon>Spermatophyta</taxon>
        <taxon>Magnoliopsida</taxon>
        <taxon>eudicotyledons</taxon>
        <taxon>Gunneridae</taxon>
        <taxon>Pentapetalae</taxon>
        <taxon>asterids</taxon>
        <taxon>campanulids</taxon>
        <taxon>Asterales</taxon>
        <taxon>Asteraceae</taxon>
        <taxon>Cichorioideae</taxon>
        <taxon>Cichorieae</taxon>
        <taxon>Lactucinae</taxon>
        <taxon>Lactuca</taxon>
    </lineage>
</organism>
<dbReference type="PANTHER" id="PTHR11208">
    <property type="entry name" value="RNA-BINDING PROTEIN RELATED"/>
    <property type="match status" value="1"/>
</dbReference>
<accession>A0A9R1WI04</accession>
<evidence type="ECO:0000259" key="2">
    <source>
        <dbReference type="Pfam" id="PF22675"/>
    </source>
</evidence>
<dbReference type="InterPro" id="IPR045071">
    <property type="entry name" value="BBP-like"/>
</dbReference>
<evidence type="ECO:0000313" key="3">
    <source>
        <dbReference type="EMBL" id="KAJ0224159.1"/>
    </source>
</evidence>
<protein>
    <recommendedName>
        <fullName evidence="2">KHDC4/BBP-like KH-domain type I domain-containing protein</fullName>
    </recommendedName>
</protein>
<dbReference type="Gene3D" id="3.30.1370.10">
    <property type="entry name" value="K Homology domain, type 1"/>
    <property type="match status" value="1"/>
</dbReference>
<dbReference type="PANTHER" id="PTHR11208:SF42">
    <property type="entry name" value="QUAKING RELATED 54B, ISOFORM E"/>
    <property type="match status" value="1"/>
</dbReference>
<dbReference type="GO" id="GO:0003723">
    <property type="term" value="F:RNA binding"/>
    <property type="evidence" value="ECO:0007669"/>
    <property type="project" value="UniProtKB-KW"/>
</dbReference>
<comment type="caution">
    <text evidence="3">The sequence shown here is derived from an EMBL/GenBank/DDBJ whole genome shotgun (WGS) entry which is preliminary data.</text>
</comment>
<proteinExistence type="predicted"/>
<gene>
    <name evidence="3" type="ORF">LSAT_V11C200090150</name>
</gene>